<evidence type="ECO:0000313" key="2">
    <source>
        <dbReference type="EMBL" id="EEY53712.1"/>
    </source>
</evidence>
<dbReference type="InParanoid" id="D0P102"/>
<keyword evidence="3" id="KW-1185">Reference proteome</keyword>
<accession>D0P102</accession>
<evidence type="ECO:0000313" key="3">
    <source>
        <dbReference type="Proteomes" id="UP000006643"/>
    </source>
</evidence>
<dbReference type="AlphaFoldDB" id="D0P102"/>
<proteinExistence type="predicted"/>
<dbReference type="VEuPathDB" id="FungiDB:PITG_23172"/>
<dbReference type="GeneID" id="9470076"/>
<dbReference type="Proteomes" id="UP000006643">
    <property type="component" value="Unassembled WGS sequence"/>
</dbReference>
<feature type="compositionally biased region" description="Basic residues" evidence="1">
    <location>
        <begin position="64"/>
        <end position="73"/>
    </location>
</feature>
<gene>
    <name evidence="2" type="ORF">PITG_23172</name>
</gene>
<feature type="region of interest" description="Disordered" evidence="1">
    <location>
        <begin position="64"/>
        <end position="101"/>
    </location>
</feature>
<dbReference type="EMBL" id="DS028231">
    <property type="protein sequence ID" value="EEY53712.1"/>
    <property type="molecule type" value="Genomic_DNA"/>
</dbReference>
<evidence type="ECO:0000256" key="1">
    <source>
        <dbReference type="SAM" id="MobiDB-lite"/>
    </source>
</evidence>
<dbReference type="RefSeq" id="XP_002896025.1">
    <property type="nucleotide sequence ID" value="XM_002895979.1"/>
</dbReference>
<reference evidence="3" key="1">
    <citation type="journal article" date="2009" name="Nature">
        <title>Genome sequence and analysis of the Irish potato famine pathogen Phytophthora infestans.</title>
        <authorList>
            <consortium name="The Broad Institute Genome Sequencing Platform"/>
            <person name="Haas B.J."/>
            <person name="Kamoun S."/>
            <person name="Zody M.C."/>
            <person name="Jiang R.H."/>
            <person name="Handsaker R.E."/>
            <person name="Cano L.M."/>
            <person name="Grabherr M."/>
            <person name="Kodira C.D."/>
            <person name="Raffaele S."/>
            <person name="Torto-Alalibo T."/>
            <person name="Bozkurt T.O."/>
            <person name="Ah-Fong A.M."/>
            <person name="Alvarado L."/>
            <person name="Anderson V.L."/>
            <person name="Armstrong M.R."/>
            <person name="Avrova A."/>
            <person name="Baxter L."/>
            <person name="Beynon J."/>
            <person name="Boevink P.C."/>
            <person name="Bollmann S.R."/>
            <person name="Bos J.I."/>
            <person name="Bulone V."/>
            <person name="Cai G."/>
            <person name="Cakir C."/>
            <person name="Carrington J.C."/>
            <person name="Chawner M."/>
            <person name="Conti L."/>
            <person name="Costanzo S."/>
            <person name="Ewan R."/>
            <person name="Fahlgren N."/>
            <person name="Fischbach M.A."/>
            <person name="Fugelstad J."/>
            <person name="Gilroy E.M."/>
            <person name="Gnerre S."/>
            <person name="Green P.J."/>
            <person name="Grenville-Briggs L.J."/>
            <person name="Griffith J."/>
            <person name="Grunwald N.J."/>
            <person name="Horn K."/>
            <person name="Horner N.R."/>
            <person name="Hu C.H."/>
            <person name="Huitema E."/>
            <person name="Jeong D.H."/>
            <person name="Jones A.M."/>
            <person name="Jones J.D."/>
            <person name="Jones R.W."/>
            <person name="Karlsson E.K."/>
            <person name="Kunjeti S.G."/>
            <person name="Lamour K."/>
            <person name="Liu Z."/>
            <person name="Ma L."/>
            <person name="Maclean D."/>
            <person name="Chibucos M.C."/>
            <person name="McDonald H."/>
            <person name="McWalters J."/>
            <person name="Meijer H.J."/>
            <person name="Morgan W."/>
            <person name="Morris P.F."/>
            <person name="Munro C.A."/>
            <person name="O'Neill K."/>
            <person name="Ospina-Giraldo M."/>
            <person name="Pinzon A."/>
            <person name="Pritchard L."/>
            <person name="Ramsahoye B."/>
            <person name="Ren Q."/>
            <person name="Restrepo S."/>
            <person name="Roy S."/>
            <person name="Sadanandom A."/>
            <person name="Savidor A."/>
            <person name="Schornack S."/>
            <person name="Schwartz D.C."/>
            <person name="Schumann U.D."/>
            <person name="Schwessinger B."/>
            <person name="Seyer L."/>
            <person name="Sharpe T."/>
            <person name="Silvar C."/>
            <person name="Song J."/>
            <person name="Studholme D.J."/>
            <person name="Sykes S."/>
            <person name="Thines M."/>
            <person name="van de Vondervoort P.J."/>
            <person name="Phuntumart V."/>
            <person name="Wawra S."/>
            <person name="Weide R."/>
            <person name="Win J."/>
            <person name="Young C."/>
            <person name="Zhou S."/>
            <person name="Fry W."/>
            <person name="Meyers B.C."/>
            <person name="van West P."/>
            <person name="Ristaino J."/>
            <person name="Govers F."/>
            <person name="Birch P.R."/>
            <person name="Whisson S.C."/>
            <person name="Judelson H.S."/>
            <person name="Nusbaum C."/>
        </authorList>
    </citation>
    <scope>NUCLEOTIDE SEQUENCE [LARGE SCALE GENOMIC DNA]</scope>
    <source>
        <strain evidence="3">T30-4</strain>
    </source>
</reference>
<sequence>MAASSSAAILWISTDSPRNASVSPWRFSSRYWSWFFLIKRRRSLFAFGPLVNAVLAASVGPPRRIKRNTNRPVRKADTPSYSRTDMVKGAPCRSTGLPTYG</sequence>
<organism evidence="2 3">
    <name type="scientific">Phytophthora infestans (strain T30-4)</name>
    <name type="common">Potato late blight agent</name>
    <dbReference type="NCBI Taxonomy" id="403677"/>
    <lineage>
        <taxon>Eukaryota</taxon>
        <taxon>Sar</taxon>
        <taxon>Stramenopiles</taxon>
        <taxon>Oomycota</taxon>
        <taxon>Peronosporomycetes</taxon>
        <taxon>Peronosporales</taxon>
        <taxon>Peronosporaceae</taxon>
        <taxon>Phytophthora</taxon>
    </lineage>
</organism>
<dbReference type="HOGENOM" id="CLU_2297155_0_0_1"/>
<dbReference type="KEGG" id="pif:PITG_23172"/>
<name>D0P102_PHYIT</name>
<protein>
    <submittedName>
        <fullName evidence="2">Uncharacterized protein</fullName>
    </submittedName>
</protein>